<protein>
    <recommendedName>
        <fullName evidence="4">DUF945 domain-containing protein</fullName>
    </recommendedName>
</protein>
<evidence type="ECO:0000256" key="1">
    <source>
        <dbReference type="SAM" id="Phobius"/>
    </source>
</evidence>
<proteinExistence type="predicted"/>
<accession>A0A378XHI5</accession>
<evidence type="ECO:0000313" key="2">
    <source>
        <dbReference type="EMBL" id="SUA55014.1"/>
    </source>
</evidence>
<name>A0A378XHI5_9BURK</name>
<keyword evidence="1" id="KW-1133">Transmembrane helix</keyword>
<feature type="transmembrane region" description="Helical" evidence="1">
    <location>
        <begin position="20"/>
        <end position="40"/>
    </location>
</feature>
<dbReference type="Proteomes" id="UP000254603">
    <property type="component" value="Unassembled WGS sequence"/>
</dbReference>
<evidence type="ECO:0008006" key="4">
    <source>
        <dbReference type="Google" id="ProtNLM"/>
    </source>
</evidence>
<organism evidence="2 3">
    <name type="scientific">Oligella ureolytica</name>
    <dbReference type="NCBI Taxonomy" id="90244"/>
    <lineage>
        <taxon>Bacteria</taxon>
        <taxon>Pseudomonadati</taxon>
        <taxon>Pseudomonadota</taxon>
        <taxon>Betaproteobacteria</taxon>
        <taxon>Burkholderiales</taxon>
        <taxon>Alcaligenaceae</taxon>
        <taxon>Oligella</taxon>
    </lineage>
</organism>
<reference evidence="2 3" key="1">
    <citation type="submission" date="2018-06" db="EMBL/GenBank/DDBJ databases">
        <authorList>
            <consortium name="Pathogen Informatics"/>
            <person name="Doyle S."/>
        </authorList>
    </citation>
    <scope>NUCLEOTIDE SEQUENCE [LARGE SCALE GENOMIC DNA]</scope>
    <source>
        <strain evidence="2 3">NCTC11997</strain>
    </source>
</reference>
<keyword evidence="1" id="KW-0472">Membrane</keyword>
<dbReference type="AlphaFoldDB" id="A0A378XHI5"/>
<dbReference type="EMBL" id="UGSB01000001">
    <property type="protein sequence ID" value="SUA55014.1"/>
    <property type="molecule type" value="Genomic_DNA"/>
</dbReference>
<keyword evidence="1" id="KW-0812">Transmembrane</keyword>
<dbReference type="STRING" id="1122619.GCA_000373745_01835"/>
<sequence>MIGLNNFHKDRGTRMAKSKFRNPFIILVIAVIAIAAWYFLSNTVNKKAEEYLQQYLVENNLQDRVKWESLEASPTGSANLKKVTFLDEKGELFLTAEEFNLTHFKQDENVLETKAEIKGLIDVQGIAFQEDLNLLYEKLDVPPSNAIDLDWEIKLDNTQQTSYMRGDVLLPNLFSVETELNADSPETIREISKMSNSSFDSGEISEQDLAALMALVSKVKVHGITIGVVEKGGVEKLRYEMMASEFSDDIDNLSPEQLNTEFEREIAEARATCINESELSAVLSDQEAACNKVMDFLLGSSQAVKVKASTVKPFSFDEILMMTMMGAGPEIYAKEFGLSIDVE</sequence>
<gene>
    <name evidence="2" type="ORF">NCTC11997_01689</name>
</gene>
<evidence type="ECO:0000313" key="3">
    <source>
        <dbReference type="Proteomes" id="UP000254603"/>
    </source>
</evidence>